<dbReference type="AlphaFoldDB" id="A0A7E5WKZ4"/>
<dbReference type="GO" id="GO:0043048">
    <property type="term" value="P:dolichyl monophosphate biosynthetic process"/>
    <property type="evidence" value="ECO:0007669"/>
    <property type="project" value="TreeGrafter"/>
</dbReference>
<comment type="subcellular location">
    <subcellularLocation>
        <location evidence="1">Endoplasmic reticulum membrane</location>
        <topology evidence="1">Multi-pass membrane protein</topology>
    </subcellularLocation>
</comment>
<dbReference type="EC" id="2.7.1.108" evidence="3"/>
<feature type="transmembrane region" description="Helical" evidence="10">
    <location>
        <begin position="267"/>
        <end position="287"/>
    </location>
</feature>
<dbReference type="PANTHER" id="PTHR13205">
    <property type="entry name" value="TRANSMEMBRANE PROTEIN 15-RELATED"/>
    <property type="match status" value="1"/>
</dbReference>
<feature type="transmembrane region" description="Helical" evidence="10">
    <location>
        <begin position="162"/>
        <end position="182"/>
    </location>
</feature>
<evidence type="ECO:0000256" key="4">
    <source>
        <dbReference type="ARBA" id="ARBA00022679"/>
    </source>
</evidence>
<feature type="transmembrane region" description="Helical" evidence="10">
    <location>
        <begin position="389"/>
        <end position="408"/>
    </location>
</feature>
<keyword evidence="5 10" id="KW-0812">Transmembrane</keyword>
<evidence type="ECO:0000313" key="12">
    <source>
        <dbReference type="RefSeq" id="XP_026741408.1"/>
    </source>
</evidence>
<organism evidence="11 12">
    <name type="scientific">Trichoplusia ni</name>
    <name type="common">Cabbage looper</name>
    <dbReference type="NCBI Taxonomy" id="7111"/>
    <lineage>
        <taxon>Eukaryota</taxon>
        <taxon>Metazoa</taxon>
        <taxon>Ecdysozoa</taxon>
        <taxon>Arthropoda</taxon>
        <taxon>Hexapoda</taxon>
        <taxon>Insecta</taxon>
        <taxon>Pterygota</taxon>
        <taxon>Neoptera</taxon>
        <taxon>Endopterygota</taxon>
        <taxon>Lepidoptera</taxon>
        <taxon>Glossata</taxon>
        <taxon>Ditrysia</taxon>
        <taxon>Noctuoidea</taxon>
        <taxon>Noctuidae</taxon>
        <taxon>Plusiinae</taxon>
        <taxon>Trichoplusia</taxon>
    </lineage>
</organism>
<evidence type="ECO:0000256" key="8">
    <source>
        <dbReference type="ARBA" id="ARBA00022989"/>
    </source>
</evidence>
<evidence type="ECO:0000256" key="6">
    <source>
        <dbReference type="ARBA" id="ARBA00022777"/>
    </source>
</evidence>
<dbReference type="InParanoid" id="A0A7E5WKZ4"/>
<feature type="transmembrane region" description="Helical" evidence="10">
    <location>
        <begin position="299"/>
        <end position="332"/>
    </location>
</feature>
<keyword evidence="11" id="KW-1185">Reference proteome</keyword>
<dbReference type="GO" id="GO:0004168">
    <property type="term" value="F:dolichol kinase activity"/>
    <property type="evidence" value="ECO:0007669"/>
    <property type="project" value="UniProtKB-EC"/>
</dbReference>
<feature type="transmembrane region" description="Helical" evidence="10">
    <location>
        <begin position="228"/>
        <end position="247"/>
    </location>
</feature>
<dbReference type="OrthoDB" id="377083at2759"/>
<proteinExistence type="inferred from homology"/>
<evidence type="ECO:0000256" key="1">
    <source>
        <dbReference type="ARBA" id="ARBA00004477"/>
    </source>
</evidence>
<dbReference type="KEGG" id="tnl:113503574"/>
<accession>A0A7E5WKZ4</accession>
<sequence length="493" mass="54282">MEKRRHTFIQNLQNKLDVRILRILLSVDQQITNNLKDGEIATRPALSNGLWCSMLLPTVLILYSLQYEVSELYKLLAFISVGLLSYSLLFVVFVSVSCLVLKENIYGGCTASSLTAALLLFIFLDRGLIFSVTLSMAAVFSYSQLLRMSLMKFPKTFTIGEAMIVTQSIILSAVMVATKLVLNNGDVEDEELQFIYSVIFTILSSVGIIVTALCLLDENQRNLSVLSYILSVAGTYALMILHVNIGVDCILKLVGYIFLDYNRVRLFTFWLALALVAAFVILIRTQLAVKASTVTRKSFHVLASIVFLSGIIYNIRLMTLAAGFGFGLMIFVEALRKADIPPISPALQAAFDVYSDHKDVGYFAMTPMYLYVGLACPLVLVPIHDGYELELLAGVLSIGIGDTAASWFGSKYGFNKWADGHKSLQGTAFNVFSQIAAVYALDMFGLLKLNYSLLRVGITATISGLVEAKTDQVDNLVLPLVSLIAFQTTSILC</sequence>
<feature type="transmembrane region" description="Helical" evidence="10">
    <location>
        <begin position="105"/>
        <end position="123"/>
    </location>
</feature>
<keyword evidence="8 10" id="KW-1133">Transmembrane helix</keyword>
<evidence type="ECO:0000256" key="3">
    <source>
        <dbReference type="ARBA" id="ARBA00012132"/>
    </source>
</evidence>
<name>A0A7E5WKZ4_TRINI</name>
<evidence type="ECO:0000313" key="11">
    <source>
        <dbReference type="Proteomes" id="UP000322000"/>
    </source>
</evidence>
<evidence type="ECO:0000256" key="5">
    <source>
        <dbReference type="ARBA" id="ARBA00022692"/>
    </source>
</evidence>
<dbReference type="Proteomes" id="UP000322000">
    <property type="component" value="Chromosome 19"/>
</dbReference>
<dbReference type="GO" id="GO:0005789">
    <property type="term" value="C:endoplasmic reticulum membrane"/>
    <property type="evidence" value="ECO:0007669"/>
    <property type="project" value="UniProtKB-SubCell"/>
</dbReference>
<dbReference type="RefSeq" id="XP_026741408.1">
    <property type="nucleotide sequence ID" value="XM_026885607.1"/>
</dbReference>
<keyword evidence="9 10" id="KW-0472">Membrane</keyword>
<keyword evidence="6 12" id="KW-0418">Kinase</keyword>
<dbReference type="PANTHER" id="PTHR13205:SF15">
    <property type="entry name" value="DOLICHOL KINASE"/>
    <property type="match status" value="1"/>
</dbReference>
<dbReference type="InterPro" id="IPR032974">
    <property type="entry name" value="Polypren_kinase"/>
</dbReference>
<comment type="similarity">
    <text evidence="2">Belongs to the polyprenol kinase family.</text>
</comment>
<reference evidence="12" key="1">
    <citation type="submission" date="2025-08" db="UniProtKB">
        <authorList>
            <consortium name="RefSeq"/>
        </authorList>
    </citation>
    <scope>IDENTIFICATION</scope>
</reference>
<keyword evidence="7" id="KW-0256">Endoplasmic reticulum</keyword>
<feature type="transmembrane region" description="Helical" evidence="10">
    <location>
        <begin position="45"/>
        <end position="66"/>
    </location>
</feature>
<dbReference type="FunCoup" id="A0A7E5WKZ4">
    <property type="interactions" value="800"/>
</dbReference>
<feature type="transmembrane region" description="Helical" evidence="10">
    <location>
        <begin position="72"/>
        <end position="93"/>
    </location>
</feature>
<gene>
    <name evidence="12" type="primary">LOC113503574</name>
</gene>
<keyword evidence="4" id="KW-0808">Transferase</keyword>
<evidence type="ECO:0000256" key="7">
    <source>
        <dbReference type="ARBA" id="ARBA00022824"/>
    </source>
</evidence>
<protein>
    <recommendedName>
        <fullName evidence="3">dolichol kinase</fullName>
        <ecNumber evidence="3">2.7.1.108</ecNumber>
    </recommendedName>
</protein>
<dbReference type="GeneID" id="113503574"/>
<feature type="transmembrane region" description="Helical" evidence="10">
    <location>
        <begin position="428"/>
        <end position="447"/>
    </location>
</feature>
<feature type="transmembrane region" description="Helical" evidence="10">
    <location>
        <begin position="360"/>
        <end position="382"/>
    </location>
</feature>
<evidence type="ECO:0000256" key="9">
    <source>
        <dbReference type="ARBA" id="ARBA00023136"/>
    </source>
</evidence>
<evidence type="ECO:0000256" key="2">
    <source>
        <dbReference type="ARBA" id="ARBA00010794"/>
    </source>
</evidence>
<dbReference type="CTD" id="22845"/>
<feature type="transmembrane region" description="Helical" evidence="10">
    <location>
        <begin position="129"/>
        <end position="150"/>
    </location>
</feature>
<evidence type="ECO:0000256" key="10">
    <source>
        <dbReference type="SAM" id="Phobius"/>
    </source>
</evidence>
<feature type="transmembrane region" description="Helical" evidence="10">
    <location>
        <begin position="194"/>
        <end position="216"/>
    </location>
</feature>